<dbReference type="AlphaFoldDB" id="A0A212LL14"/>
<feature type="compositionally biased region" description="Low complexity" evidence="1">
    <location>
        <begin position="58"/>
        <end position="77"/>
    </location>
</feature>
<feature type="signal peptide" evidence="2">
    <location>
        <begin position="1"/>
        <end position="20"/>
    </location>
</feature>
<feature type="chain" id="PRO_5012578055" evidence="2">
    <location>
        <begin position="21"/>
        <end position="77"/>
    </location>
</feature>
<protein>
    <submittedName>
        <fullName evidence="3">Uncharacterized protein</fullName>
    </submittedName>
</protein>
<evidence type="ECO:0000313" key="3">
    <source>
        <dbReference type="EMBL" id="SCM78242.1"/>
    </source>
</evidence>
<dbReference type="EMBL" id="FMJD01000011">
    <property type="protein sequence ID" value="SCM78242.1"/>
    <property type="molecule type" value="Genomic_DNA"/>
</dbReference>
<organism evidence="3">
    <name type="scientific">uncultured Pleomorphomonas sp</name>
    <dbReference type="NCBI Taxonomy" id="442121"/>
    <lineage>
        <taxon>Bacteria</taxon>
        <taxon>Pseudomonadati</taxon>
        <taxon>Pseudomonadota</taxon>
        <taxon>Alphaproteobacteria</taxon>
        <taxon>Hyphomicrobiales</taxon>
        <taxon>Pleomorphomonadaceae</taxon>
        <taxon>Pleomorphomonas</taxon>
        <taxon>environmental samples</taxon>
    </lineage>
</organism>
<feature type="region of interest" description="Disordered" evidence="1">
    <location>
        <begin position="47"/>
        <end position="77"/>
    </location>
</feature>
<keyword evidence="2" id="KW-0732">Signal</keyword>
<gene>
    <name evidence="3" type="ORF">KL86PLE_70025</name>
</gene>
<sequence>MPTITRFLGFLLVLAAAATAAVLALAYLVTPEPRTYTVPIDPSVLAGARPLSPPPAPAVTDPAATDATPASLPGKAP</sequence>
<accession>A0A212LL14</accession>
<proteinExistence type="predicted"/>
<name>A0A212LL14_9HYPH</name>
<reference evidence="3" key="1">
    <citation type="submission" date="2016-08" db="EMBL/GenBank/DDBJ databases">
        <authorList>
            <person name="Seilhamer J.J."/>
        </authorList>
    </citation>
    <scope>NUCLEOTIDE SEQUENCE</scope>
    <source>
        <strain evidence="3">86</strain>
    </source>
</reference>
<evidence type="ECO:0000256" key="1">
    <source>
        <dbReference type="SAM" id="MobiDB-lite"/>
    </source>
</evidence>
<evidence type="ECO:0000256" key="2">
    <source>
        <dbReference type="SAM" id="SignalP"/>
    </source>
</evidence>
<dbReference type="RefSeq" id="WP_288197999.1">
    <property type="nucleotide sequence ID" value="NZ_LT608334.1"/>
</dbReference>